<dbReference type="InterPro" id="IPR001599">
    <property type="entry name" value="Macroglobln_a2"/>
</dbReference>
<feature type="domain" description="Alpha-2-macroglobulin" evidence="5">
    <location>
        <begin position="1468"/>
        <end position="1558"/>
    </location>
</feature>
<dbReference type="Pfam" id="PF07678">
    <property type="entry name" value="TED_complement"/>
    <property type="match status" value="1"/>
</dbReference>
<dbReference type="PROSITE" id="PS50194">
    <property type="entry name" value="FILAMIN_REPEAT"/>
    <property type="match status" value="1"/>
</dbReference>
<evidence type="ECO:0000256" key="2">
    <source>
        <dbReference type="ARBA" id="ARBA00022729"/>
    </source>
</evidence>
<dbReference type="InterPro" id="IPR008930">
    <property type="entry name" value="Terpenoid_cyclase/PrenylTrfase"/>
</dbReference>
<dbReference type="InterPro" id="IPR002890">
    <property type="entry name" value="MG2"/>
</dbReference>
<proteinExistence type="inferred from homology"/>
<dbReference type="PANTHER" id="PTHR40094:SF1">
    <property type="entry name" value="UBIQUITIN DOMAIN-CONTAINING PROTEIN"/>
    <property type="match status" value="1"/>
</dbReference>
<accession>A0A0M9UC96</accession>
<dbReference type="OrthoDB" id="9767116at2"/>
<comment type="caution">
    <text evidence="6">The sequence shown here is derived from an EMBL/GenBank/DDBJ whole genome shotgun (WGS) entry which is preliminary data.</text>
</comment>
<evidence type="ECO:0008006" key="10">
    <source>
        <dbReference type="Google" id="ProtNLM"/>
    </source>
</evidence>
<sequence length="2171" mass="240521">MRNKRTLFLILMGVVVLVGGLWFVWQQYVAATPPTIVEIQPQETIERHDSIVLVFDQPMDHASVEAAFRITPPVEGVFRWEPAGKGERLIFTPTEPLPAETTLTITLSADAKSARGKPLREAFTAQLRTPAAITVVNVSPPAGSEEVTLQTPIVVQFNRDVVQFASFEEQTNVANPFRITPEVRGFVRWVAPNVLGFYPEEELKPGTTYTVRLDPSIAPGIALDEPLEWSFTTAGVGVLASIPFDGAAEVDVGTSITVILSAPPDDPDAFAEAFSVRDAESGQEVEGVLAWETETRLVFTPTTALAPDTTYEIVIEPTGVAARSLAEYRATFTTLSSLHVESVIPEPGTVDVPTDPDETFIAVKFNHPVVPLVGIAQQAGLPVPLTIDPPLEGTGEWVSTSYFVFSPDEPLRIGQTYTVTVPAGLTDTVGTVLAEPFTWHFITEGPHVVQLLPETPMIGATSPITIVFSHPMDAASVAEHLRVQRVVNGEPLPVSLEWPAEDTLVVRPQAPYPYGEKISIMVLDGALGRVGGVMRKTFTEERHVAPVPRVIGFPEGKSIKPYEPIQLAFNAPMDLEALRSAITITPDPGKYWLDTMFAPHETRRWRYTLRPHSGWEAGQVYTMTIGTTAASIYGDRLEEPVRFTFRVEDLPPLVELIGADYRFAMFSTVTDTVQIVRVRNVERVEMNVYALSENQFFNLVNSFWNLNNPFATDQEPVATWTLDTSQSPRNEANLYKTRVPPEGALEPGLYVFSATAYRTLDDGTLKEVEHDNRFAVVSPYNVLLKVGPQDALVWVTNLADGASASGLHVKLYAQREKMARIGEGETDEDGLLHLTFDETRIGWETVWAVVLDADGRPVGLTSSDWYEGAEPWLFNIDRDLSLPPLRGTIYTDRPIYRPGQRVYFRGVVWSDQDAIYTPLAGETALLTILDPQRETLERRQITLSPFGTFSGEFELNADAPLGSYSIELALGDGYDRIWGTFGVIEYRLPEFEVQVTPAAPEVKQGEPLSATIQANYFFGGAVANGRVNWRILQAPYYFDGGLPGYWSWRDSDDERDWYFFFFREEQEVLASGSAELDEQGTYHLDVPTIFPETTQAVRLTIEADVSDASNAVVSGRGSVVVHPGDFYIGLRARTFVGEVGEPITFDVRTLTPQREPFGNADIELTLARREWYSVQVEDENGATYWTTRFTDTVESVERVRTDAEGQATVSFTPTFGGVYTVLATGRDAQGREIRSRAFVWVSSGNYVGWRTENNRRMDLVADQREYAPGDTAHILVPTPYTGMKALVTVERATIRRAWIVDLPTNSTMIEVPLDAMDAPNVYVSVTALKSAADGHLPDIRLGYINLPVALTEQTLQVEVIPDPEPPFEPRQTVTFTLRATTHDGAPVPNVEFSAAMVDKALLSLAEDPNPDLMKTFYDKRPLSIQTGGSLFINVDIVSRDLAPEAKGGGGGGGGMALPLNVRENFQETAFWQADLRTDERGEVRFSVTLPDNLTTWVLAVRGVTQDGRVAQTTYETLTTRIFFVRPVAPRFFVVGDHALLKAIVHNNTSEPLTTTVAFSAEGLTVAGETTRQVVIQPNSAQTALFEVDVPYGETARMLFHAVAPGYEDAVALTVPVYHRTTPSVVATAGQVRQGQVVERFILPPDTDPTQGGLTVEIAPSLAGLTQSSLEYLRTYPYACSEQVVSSFLPNIMTYRALHDAGLVRTDLEPSLRANINLAVQRLIHTQNRDGGWGWWYPEGSRPWLTAYALLGLHYAKEAGFNVPDRVLERAQSYLTNVVERTSNDERPFVLDTRAFILYVLAERGDVDTGRLVALYDKRDLLGNDGLAFLTMALAHAGDEQAERVQSLVTMLTGRALMSATGAHWEESDPDALAMDSSQRTTALVLDALVKTRPNHMLIPETVRWLMNVRRAKAWETTQTTAWAVMALTDYMVASGELQADFAYRVTLNDEVLLEEHVSRDNLLEPRRLERAIKDLLLDEANELVIARTDDGPGRLYYAAWVEYFSNIETVPPLERGIAVSRRYELADPFTFESTGVEVNPEALRVGDVVMVRLTVVAPTTLSYFILEDPLPAGFEAIDPSLLTSSQVAEGPRGQRLDSRSRFWYGDWTRSEIRDEKVALFKTVLRRGTYEYTYLARVTQAGTFTALPAVAYEMYHPEVFGRSASMQVAIGE</sequence>
<dbReference type="Proteomes" id="UP000050502">
    <property type="component" value="Unassembled WGS sequence"/>
</dbReference>
<evidence type="ECO:0000313" key="8">
    <source>
        <dbReference type="Proteomes" id="UP000037784"/>
    </source>
</evidence>
<keyword evidence="2" id="KW-0732">Signal</keyword>
<evidence type="ECO:0000259" key="5">
    <source>
        <dbReference type="SMART" id="SM01360"/>
    </source>
</evidence>
<organism evidence="6 8">
    <name type="scientific">Ardenticatena maritima</name>
    <dbReference type="NCBI Taxonomy" id="872965"/>
    <lineage>
        <taxon>Bacteria</taxon>
        <taxon>Bacillati</taxon>
        <taxon>Chloroflexota</taxon>
        <taxon>Ardenticatenia</taxon>
        <taxon>Ardenticatenales</taxon>
        <taxon>Ardenticatenaceae</taxon>
        <taxon>Ardenticatena</taxon>
    </lineage>
</organism>
<keyword evidence="8" id="KW-1185">Reference proteome</keyword>
<dbReference type="EMBL" id="LGKN01000006">
    <property type="protein sequence ID" value="KPL87242.1"/>
    <property type="molecule type" value="Genomic_DNA"/>
</dbReference>
<dbReference type="Gene3D" id="2.60.40.1930">
    <property type="match status" value="1"/>
</dbReference>
<dbReference type="Pfam" id="PF00207">
    <property type="entry name" value="A2M"/>
    <property type="match status" value="1"/>
</dbReference>
<dbReference type="Pfam" id="PF01835">
    <property type="entry name" value="MG2"/>
    <property type="match status" value="1"/>
</dbReference>
<dbReference type="Gene3D" id="1.50.10.20">
    <property type="match status" value="1"/>
</dbReference>
<dbReference type="InterPro" id="IPR047565">
    <property type="entry name" value="Alpha-macroglob_thiol-ester_cl"/>
</dbReference>
<dbReference type="InParanoid" id="A0A0M9UC96"/>
<dbReference type="STRING" id="872965.SE16_12100"/>
<dbReference type="RefSeq" id="WP_054492534.1">
    <property type="nucleotide sequence ID" value="NZ_BBZA01000068.1"/>
</dbReference>
<evidence type="ECO:0000313" key="7">
    <source>
        <dbReference type="EMBL" id="KPL87242.1"/>
    </source>
</evidence>
<feature type="transmembrane region" description="Helical" evidence="3">
    <location>
        <begin position="7"/>
        <end position="25"/>
    </location>
</feature>
<dbReference type="InterPro" id="IPR017868">
    <property type="entry name" value="Filamin/ABP280_repeat-like"/>
</dbReference>
<dbReference type="Proteomes" id="UP000037784">
    <property type="component" value="Unassembled WGS sequence"/>
</dbReference>
<dbReference type="Pfam" id="PF07703">
    <property type="entry name" value="A2M_BRD"/>
    <property type="match status" value="1"/>
</dbReference>
<dbReference type="CDD" id="cd02891">
    <property type="entry name" value="A2M_like"/>
    <property type="match status" value="1"/>
</dbReference>
<dbReference type="GO" id="GO:0005615">
    <property type="term" value="C:extracellular space"/>
    <property type="evidence" value="ECO:0007669"/>
    <property type="project" value="InterPro"/>
</dbReference>
<dbReference type="SUPFAM" id="SSF48239">
    <property type="entry name" value="Terpenoid cyclases/Protein prenyltransferases"/>
    <property type="match status" value="1"/>
</dbReference>
<evidence type="ECO:0000259" key="4">
    <source>
        <dbReference type="SMART" id="SM01359"/>
    </source>
</evidence>
<keyword evidence="3" id="KW-1133">Transmembrane helix</keyword>
<dbReference type="SMART" id="SM01360">
    <property type="entry name" value="A2M"/>
    <property type="match status" value="1"/>
</dbReference>
<comment type="similarity">
    <text evidence="1">Belongs to the protease inhibitor I39 (alpha-2-macroglobulin) family. Bacterial alpha-2-macroglobulin subfamily.</text>
</comment>
<dbReference type="InterPro" id="IPR041246">
    <property type="entry name" value="Bact_MG10"/>
</dbReference>
<keyword evidence="3" id="KW-0472">Membrane</keyword>
<dbReference type="EMBL" id="BBZA01000068">
    <property type="protein sequence ID" value="GAP62630.1"/>
    <property type="molecule type" value="Genomic_DNA"/>
</dbReference>
<evidence type="ECO:0000313" key="6">
    <source>
        <dbReference type="EMBL" id="GAP62630.1"/>
    </source>
</evidence>
<dbReference type="InterPro" id="IPR032812">
    <property type="entry name" value="SbsA_Ig"/>
</dbReference>
<dbReference type="Pfam" id="PF13205">
    <property type="entry name" value="Big_5"/>
    <property type="match status" value="4"/>
</dbReference>
<dbReference type="PANTHER" id="PTHR40094">
    <property type="entry name" value="ALPHA-2-MACROGLOBULIN HOMOLOG"/>
    <property type="match status" value="1"/>
</dbReference>
<evidence type="ECO:0000256" key="1">
    <source>
        <dbReference type="ARBA" id="ARBA00010556"/>
    </source>
</evidence>
<dbReference type="SMART" id="SM01419">
    <property type="entry name" value="Thiol-ester_cl"/>
    <property type="match status" value="1"/>
</dbReference>
<protein>
    <recommendedName>
        <fullName evidence="10">Alpha-2-macroglobulin</fullName>
    </recommendedName>
</protein>
<feature type="domain" description="Alpha-2-macroglobulin bait region" evidence="4">
    <location>
        <begin position="1257"/>
        <end position="1404"/>
    </location>
</feature>
<dbReference type="InterPro" id="IPR051802">
    <property type="entry name" value="YfhM-like"/>
</dbReference>
<evidence type="ECO:0000256" key="3">
    <source>
        <dbReference type="SAM" id="Phobius"/>
    </source>
</evidence>
<dbReference type="InterPro" id="IPR011625">
    <property type="entry name" value="A2M_N_BRD"/>
</dbReference>
<reference evidence="7 9" key="2">
    <citation type="submission" date="2015-07" db="EMBL/GenBank/DDBJ databases">
        <title>Whole genome sequence of Ardenticatena maritima DSM 23922.</title>
        <authorList>
            <person name="Hemp J."/>
            <person name="Ward L.M."/>
            <person name="Pace L.A."/>
            <person name="Fischer W.W."/>
        </authorList>
    </citation>
    <scope>NUCLEOTIDE SEQUENCE [LARGE SCALE GENOMIC DNA]</scope>
    <source>
        <strain evidence="7 9">110S</strain>
    </source>
</reference>
<name>A0A0M9UC96_9CHLR</name>
<reference evidence="8" key="3">
    <citation type="submission" date="2015-08" db="EMBL/GenBank/DDBJ databases">
        <title>Draft Genome Sequence of a Heterotrophic Facultative Anaerobic Bacterium Ardenticatena maritima Strain 110S.</title>
        <authorList>
            <person name="Kawaichi S."/>
            <person name="Yoshida T."/>
            <person name="Sako Y."/>
            <person name="Nakamura R."/>
        </authorList>
    </citation>
    <scope>NUCLEOTIDE SEQUENCE [LARGE SCALE GENOMIC DNA]</scope>
    <source>
        <strain evidence="8">110S</strain>
    </source>
</reference>
<dbReference type="Gene3D" id="2.20.130.20">
    <property type="match status" value="1"/>
</dbReference>
<keyword evidence="3" id="KW-0812">Transmembrane</keyword>
<gene>
    <name evidence="6" type="ORF">ARMA_1053</name>
    <name evidence="7" type="ORF">SE16_12100</name>
</gene>
<reference evidence="6 8" key="1">
    <citation type="journal article" date="2015" name="Genome Announc.">
        <title>Draft Genome Sequence of a Heterotrophic Facultative Anaerobic Thermophilic Bacterium, Ardenticatena maritima Strain 110ST.</title>
        <authorList>
            <person name="Kawaichi S."/>
            <person name="Yoshida T."/>
            <person name="Sako Y."/>
            <person name="Nakamura R."/>
        </authorList>
    </citation>
    <scope>NUCLEOTIDE SEQUENCE [LARGE SCALE GENOMIC DNA]</scope>
    <source>
        <strain evidence="6 8">110S</strain>
    </source>
</reference>
<dbReference type="Gene3D" id="2.60.40.3710">
    <property type="match status" value="6"/>
</dbReference>
<evidence type="ECO:0000313" key="9">
    <source>
        <dbReference type="Proteomes" id="UP000050502"/>
    </source>
</evidence>
<dbReference type="Pfam" id="PF17973">
    <property type="entry name" value="bMG10"/>
    <property type="match status" value="1"/>
</dbReference>
<dbReference type="SMART" id="SM01359">
    <property type="entry name" value="A2M_N_2"/>
    <property type="match status" value="1"/>
</dbReference>
<dbReference type="PATRIC" id="fig|872965.6.peg.2884"/>
<dbReference type="InterPro" id="IPR011626">
    <property type="entry name" value="Alpha-macroglobulin_TED"/>
</dbReference>
<dbReference type="GO" id="GO:0004866">
    <property type="term" value="F:endopeptidase inhibitor activity"/>
    <property type="evidence" value="ECO:0007669"/>
    <property type="project" value="InterPro"/>
</dbReference>